<accession>A0ACB7ZS42</accession>
<gene>
    <name evidence="1" type="ORF">BJ138DRAFT_1168027</name>
</gene>
<evidence type="ECO:0000313" key="2">
    <source>
        <dbReference type="Proteomes" id="UP000790377"/>
    </source>
</evidence>
<proteinExistence type="predicted"/>
<organism evidence="1 2">
    <name type="scientific">Hygrophoropsis aurantiaca</name>
    <dbReference type="NCBI Taxonomy" id="72124"/>
    <lineage>
        <taxon>Eukaryota</taxon>
        <taxon>Fungi</taxon>
        <taxon>Dikarya</taxon>
        <taxon>Basidiomycota</taxon>
        <taxon>Agaricomycotina</taxon>
        <taxon>Agaricomycetes</taxon>
        <taxon>Agaricomycetidae</taxon>
        <taxon>Boletales</taxon>
        <taxon>Coniophorineae</taxon>
        <taxon>Hygrophoropsidaceae</taxon>
        <taxon>Hygrophoropsis</taxon>
    </lineage>
</organism>
<dbReference type="Proteomes" id="UP000790377">
    <property type="component" value="Unassembled WGS sequence"/>
</dbReference>
<name>A0ACB7ZS42_9AGAM</name>
<reference evidence="1" key="1">
    <citation type="journal article" date="2021" name="New Phytol.">
        <title>Evolutionary innovations through gain and loss of genes in the ectomycorrhizal Boletales.</title>
        <authorList>
            <person name="Wu G."/>
            <person name="Miyauchi S."/>
            <person name="Morin E."/>
            <person name="Kuo A."/>
            <person name="Drula E."/>
            <person name="Varga T."/>
            <person name="Kohler A."/>
            <person name="Feng B."/>
            <person name="Cao Y."/>
            <person name="Lipzen A."/>
            <person name="Daum C."/>
            <person name="Hundley H."/>
            <person name="Pangilinan J."/>
            <person name="Johnson J."/>
            <person name="Barry K."/>
            <person name="LaButti K."/>
            <person name="Ng V."/>
            <person name="Ahrendt S."/>
            <person name="Min B."/>
            <person name="Choi I.G."/>
            <person name="Park H."/>
            <person name="Plett J.M."/>
            <person name="Magnuson J."/>
            <person name="Spatafora J.W."/>
            <person name="Nagy L.G."/>
            <person name="Henrissat B."/>
            <person name="Grigoriev I.V."/>
            <person name="Yang Z.L."/>
            <person name="Xu J."/>
            <person name="Martin F.M."/>
        </authorList>
    </citation>
    <scope>NUCLEOTIDE SEQUENCE</scope>
    <source>
        <strain evidence="1">ATCC 28755</strain>
    </source>
</reference>
<protein>
    <submittedName>
        <fullName evidence="1">Uncharacterized protein</fullName>
    </submittedName>
</protein>
<evidence type="ECO:0000313" key="1">
    <source>
        <dbReference type="EMBL" id="KAH7903512.1"/>
    </source>
</evidence>
<dbReference type="EMBL" id="MU268922">
    <property type="protein sequence ID" value="KAH7903512.1"/>
    <property type="molecule type" value="Genomic_DNA"/>
</dbReference>
<comment type="caution">
    <text evidence="1">The sequence shown here is derived from an EMBL/GenBank/DDBJ whole genome shotgun (WGS) entry which is preliminary data.</text>
</comment>
<keyword evidence="2" id="KW-1185">Reference proteome</keyword>
<sequence>MARILSPSTSESDRIDRSATAAVGSNSALGHNRNVIDAPTNINTDHPFPAPAAPTSMSIGASTSTSAQGSQIPIVTIDTATITDTMAARLSASFLGHVLFLKSQVPFPVAQLARIPRGNPSKSRSAKKCIELLASFDTLASHLHTTFTALSTARARAHSTTTHASTRADEKAVYLAIVLGPSVGTAKSRTMIGIEGLETKVWGERDDVVGPRGQRDVASDDKGSGGEREGDSGCESESESSADTVSAGGSEEEEDGEGEGFNSDGPPESDSESESEDESNSENESDGEDDRKSTHSEGENSLPSSTSHAQEQAALLSAERLLSWTLANNDGGGMAAEIAPTQTHVLLRAPRRFSHPAWIPRQNLVVSMDAFLRDFLDESGRGHGHPPQKKKARGRAGKTEGVWIRNKESVNPPAMPSLEVHETCRMKDSARKGEEDGIVGGAETEEVAEEDELIWWSWDGKLVGFADW</sequence>